<dbReference type="RefSeq" id="WP_089333891.1">
    <property type="nucleotide sequence ID" value="NZ_FZNS01000011.1"/>
</dbReference>
<feature type="compositionally biased region" description="Polar residues" evidence="1">
    <location>
        <begin position="255"/>
        <end position="266"/>
    </location>
</feature>
<organism evidence="2 3">
    <name type="scientific">Hymenobacter mucosus</name>
    <dbReference type="NCBI Taxonomy" id="1411120"/>
    <lineage>
        <taxon>Bacteria</taxon>
        <taxon>Pseudomonadati</taxon>
        <taxon>Bacteroidota</taxon>
        <taxon>Cytophagia</taxon>
        <taxon>Cytophagales</taxon>
        <taxon>Hymenobacteraceae</taxon>
        <taxon>Hymenobacter</taxon>
    </lineage>
</organism>
<sequence length="324" mass="36630">MEQKRPLFPIYDIIEHWQAFAYSEPLVRPIHHALYYALVQMCKRRGGTQRFNLPYTDGMQASNIGSRNTYLTALRELETWGFVEYTPGANGLKAPIVHVKFCASAEHLVDIYRYASCASADTSAEHIIKEVKRLKDEGEEKGVVIENLQKEILQLKAQLAAQPSKSPDPAKQVAVALTDPADEQHWSEGPLTKPRAFQAICERLGFLDIDFEYYRRQALIAAEDNNISRTIAQWNSWVRNFFEYRLKAGPLLKPTSGQTLPSQPTPKDQLPKPGQEKPGQIIYIDGVPGDQNMDRMKAASYLSHFPAAVVVSLAYPQKPYQNKP</sequence>
<feature type="region of interest" description="Disordered" evidence="1">
    <location>
        <begin position="253"/>
        <end position="279"/>
    </location>
</feature>
<gene>
    <name evidence="2" type="ORF">SAMN06269173_11157</name>
</gene>
<evidence type="ECO:0000313" key="2">
    <source>
        <dbReference type="EMBL" id="SNR91856.1"/>
    </source>
</evidence>
<proteinExistence type="predicted"/>
<evidence type="ECO:0000256" key="1">
    <source>
        <dbReference type="SAM" id="MobiDB-lite"/>
    </source>
</evidence>
<dbReference type="Proteomes" id="UP000198310">
    <property type="component" value="Unassembled WGS sequence"/>
</dbReference>
<dbReference type="AlphaFoldDB" id="A0A239A871"/>
<protein>
    <submittedName>
        <fullName evidence="2">Uncharacterized protein</fullName>
    </submittedName>
</protein>
<dbReference type="EMBL" id="FZNS01000011">
    <property type="protein sequence ID" value="SNR91856.1"/>
    <property type="molecule type" value="Genomic_DNA"/>
</dbReference>
<evidence type="ECO:0000313" key="3">
    <source>
        <dbReference type="Proteomes" id="UP000198310"/>
    </source>
</evidence>
<name>A0A239A871_9BACT</name>
<accession>A0A239A871</accession>
<keyword evidence="3" id="KW-1185">Reference proteome</keyword>
<reference evidence="3" key="1">
    <citation type="submission" date="2017-06" db="EMBL/GenBank/DDBJ databases">
        <authorList>
            <person name="Varghese N."/>
            <person name="Submissions S."/>
        </authorList>
    </citation>
    <scope>NUCLEOTIDE SEQUENCE [LARGE SCALE GENOMIC DNA]</scope>
    <source>
        <strain evidence="3">DSM 28041</strain>
    </source>
</reference>